<feature type="region of interest" description="Disordered" evidence="1">
    <location>
        <begin position="1071"/>
        <end position="1113"/>
    </location>
</feature>
<name>A0AAX4KSC6_9TREE</name>
<evidence type="ECO:0000256" key="1">
    <source>
        <dbReference type="SAM" id="MobiDB-lite"/>
    </source>
</evidence>
<feature type="compositionally biased region" description="Acidic residues" evidence="1">
    <location>
        <begin position="1178"/>
        <end position="1187"/>
    </location>
</feature>
<dbReference type="InterPro" id="IPR011333">
    <property type="entry name" value="SKP1/BTB/POZ_sf"/>
</dbReference>
<dbReference type="PANTHER" id="PTHR47369:SF1">
    <property type="entry name" value="BTB_POZ DOMAIN-CONTAINING PROTEIN"/>
    <property type="match status" value="1"/>
</dbReference>
<feature type="compositionally biased region" description="Basic and acidic residues" evidence="1">
    <location>
        <begin position="532"/>
        <end position="541"/>
    </location>
</feature>
<feature type="domain" description="BTB" evidence="2">
    <location>
        <begin position="305"/>
        <end position="401"/>
    </location>
</feature>
<keyword evidence="4" id="KW-1185">Reference proteome</keyword>
<dbReference type="Proteomes" id="UP001358614">
    <property type="component" value="Chromosome 2"/>
</dbReference>
<feature type="region of interest" description="Disordered" evidence="1">
    <location>
        <begin position="530"/>
        <end position="585"/>
    </location>
</feature>
<dbReference type="PROSITE" id="PS50097">
    <property type="entry name" value="BTB"/>
    <property type="match status" value="1"/>
</dbReference>
<feature type="compositionally biased region" description="Low complexity" evidence="1">
    <location>
        <begin position="109"/>
        <end position="160"/>
    </location>
</feature>
<feature type="region of interest" description="Disordered" evidence="1">
    <location>
        <begin position="1023"/>
        <end position="1058"/>
    </location>
</feature>
<feature type="compositionally biased region" description="Low complexity" evidence="1">
    <location>
        <begin position="811"/>
        <end position="826"/>
    </location>
</feature>
<feature type="compositionally biased region" description="Polar residues" evidence="1">
    <location>
        <begin position="1088"/>
        <end position="1107"/>
    </location>
</feature>
<feature type="region of interest" description="Disordered" evidence="1">
    <location>
        <begin position="1169"/>
        <end position="1193"/>
    </location>
</feature>
<dbReference type="InterPro" id="IPR000210">
    <property type="entry name" value="BTB/POZ_dom"/>
</dbReference>
<evidence type="ECO:0000313" key="4">
    <source>
        <dbReference type="Proteomes" id="UP001358614"/>
    </source>
</evidence>
<feature type="compositionally biased region" description="Low complexity" evidence="1">
    <location>
        <begin position="1044"/>
        <end position="1058"/>
    </location>
</feature>
<gene>
    <name evidence="3" type="ORF">V865_007494</name>
</gene>
<dbReference type="EMBL" id="CP144090">
    <property type="protein sequence ID" value="WWD09371.1"/>
    <property type="molecule type" value="Genomic_DNA"/>
</dbReference>
<dbReference type="RefSeq" id="XP_066087338.1">
    <property type="nucleotide sequence ID" value="XM_066231241.1"/>
</dbReference>
<dbReference type="PANTHER" id="PTHR47369">
    <property type="entry name" value="BTB/POZ DOMAIN-CONTAINING PROTEIN"/>
    <property type="match status" value="1"/>
</dbReference>
<dbReference type="SUPFAM" id="SSF54695">
    <property type="entry name" value="POZ domain"/>
    <property type="match status" value="1"/>
</dbReference>
<reference evidence="3 4" key="1">
    <citation type="submission" date="2024-01" db="EMBL/GenBank/DDBJ databases">
        <title>Comparative genomics of Cryptococcus and Kwoniella reveals pathogenesis evolution and contrasting modes of karyotype evolution via chromosome fusion or intercentromeric recombination.</title>
        <authorList>
            <person name="Coelho M.A."/>
            <person name="David-Palma M."/>
            <person name="Shea T."/>
            <person name="Bowers K."/>
            <person name="McGinley-Smith S."/>
            <person name="Mohammad A.W."/>
            <person name="Gnirke A."/>
            <person name="Yurkov A.M."/>
            <person name="Nowrousian M."/>
            <person name="Sun S."/>
            <person name="Cuomo C.A."/>
            <person name="Heitman J."/>
        </authorList>
    </citation>
    <scope>NUCLEOTIDE SEQUENCE [LARGE SCALE GENOMIC DNA]</scope>
    <source>
        <strain evidence="3 4">PYCC6329</strain>
    </source>
</reference>
<dbReference type="KEGG" id="ker:91106295"/>
<dbReference type="CDD" id="cd18186">
    <property type="entry name" value="BTB_POZ_ZBTB_KLHL-like"/>
    <property type="match status" value="1"/>
</dbReference>
<proteinExistence type="predicted"/>
<feature type="compositionally biased region" description="Polar residues" evidence="1">
    <location>
        <begin position="1071"/>
        <end position="1080"/>
    </location>
</feature>
<feature type="compositionally biased region" description="Low complexity" evidence="1">
    <location>
        <begin position="220"/>
        <end position="230"/>
    </location>
</feature>
<dbReference type="AlphaFoldDB" id="A0AAX4KSC6"/>
<feature type="region of interest" description="Disordered" evidence="1">
    <location>
        <begin position="773"/>
        <end position="838"/>
    </location>
</feature>
<feature type="region of interest" description="Disordered" evidence="1">
    <location>
        <begin position="884"/>
        <end position="911"/>
    </location>
</feature>
<evidence type="ECO:0000313" key="3">
    <source>
        <dbReference type="EMBL" id="WWD09371.1"/>
    </source>
</evidence>
<dbReference type="Gene3D" id="3.30.710.10">
    <property type="entry name" value="Potassium Channel Kv1.1, Chain A"/>
    <property type="match status" value="1"/>
</dbReference>
<protein>
    <recommendedName>
        <fullName evidence="2">BTB domain-containing protein</fullName>
    </recommendedName>
</protein>
<evidence type="ECO:0000259" key="2">
    <source>
        <dbReference type="PROSITE" id="PS50097"/>
    </source>
</evidence>
<feature type="region of interest" description="Disordered" evidence="1">
    <location>
        <begin position="1"/>
        <end position="199"/>
    </location>
</feature>
<organism evidence="3 4">
    <name type="scientific">Kwoniella europaea PYCC6329</name>
    <dbReference type="NCBI Taxonomy" id="1423913"/>
    <lineage>
        <taxon>Eukaryota</taxon>
        <taxon>Fungi</taxon>
        <taxon>Dikarya</taxon>
        <taxon>Basidiomycota</taxon>
        <taxon>Agaricomycotina</taxon>
        <taxon>Tremellomycetes</taxon>
        <taxon>Tremellales</taxon>
        <taxon>Cryptococcaceae</taxon>
        <taxon>Kwoniella</taxon>
    </lineage>
</organism>
<feature type="region of interest" description="Disordered" evidence="1">
    <location>
        <begin position="220"/>
        <end position="239"/>
    </location>
</feature>
<accession>A0AAX4KSC6</accession>
<dbReference type="GeneID" id="91106295"/>
<sequence>MTTTPSSSRLPRPTLARASPSSSSSRYVSPSSSSKSKTKSRSGSHPKILPFPELSLRAQEAQRTSREGSRTASPMSSPPIDRLEVTFDQMVSMSRGGSSEGNGHERRSSASASGNGNGPGPSSSSAALAGSTSPPIPSPLAVSAARLSRARASTAPSRARNSGNASDTSSRQAPSVTVGRSAARPAIPVGTSPSRRIEGFRPASPALARVTTNVHTTSTTVNNSLLNPTTATSVQPRPVSTLLTPPTPITFSTPVKHHPHPHISHTTHNPPVQLATTSTMAITPISSSSHIKDHLYQSFTKGICADVRLVVKRWGVCYHVHRMILVQTSFFHSLFLGGFSETQPHMGNSGKGKEKARERVITEAEWNGEDVELTFDDPNITRAAFEICLSRLYSSHPHLQFPTDLLPTAIYPLTPSFPHITLPDYLALRASIPPKSHLATPRLLLSLLATTIYLGHGVFMREVLVLILRTVGPLTVGRYLSFAVGDGIMEEEYSGQSEEGARSLSGIAKIIKDNQDSSFVSRQTSDEDLVEEELHSLDHTPRSSSDLGTRLSDSSEESIRHGGIPIPSLQLPSRSNSMRSHHTTDDPFSFTSNDANSLPHYYGVVGNKIGEACCCWLARWGVDLLNAELETPSPAYRIWAHGGLPANLVRAILSSDYFFVTNEMERYRFARKVLDLRRSGWDEENEDAGDISLVTGSAVGFHLADESWEQWEEDEAEILKTFAEGIYYPHMTFDDLSTIASDIDPATHLPYAPLSVLQAAHWAAADLRSRVTAHEKTGASPPTADDENELGLTQSTTAICTQNRRRRPATRSRVPSPAIPSSSTWGPPSPSSTIDTLPSLHSSQNTIWHAVPTDGTHKIGASGLLSLSNSTQYNAFGDMPDFGPEPLDPTSHPTSDVMDKKRRPPHGERSAFGLMGDKMSGKDLEDKWINEGGSFMISGLGLEGDSPSKVTLGDGNEERWTKIEPYRFSVEFFDVDKLTEKERFYSSTHFYAGSYFNCYVQMIKRKEKGLQLGVYLHRQSPNEPFPIPSSPRKSNHTPPLGDKLAPSSSPLPSSSAGLGTTLATATSPVLSHNRNLSTSPMVVPGSPPTATTGDPTSSSVGQSTNMKHGSASAPYIDSRSTTKAFFSISCASALGTALIRFTSGPDSFALSQSWGWKSSALKSEEYLCIPPQQPQPLPEDEDGDGDGEGVLGWSGEIPHSSMRYGQCSLRATVVLGVV</sequence>
<feature type="compositionally biased region" description="Low complexity" evidence="1">
    <location>
        <begin position="19"/>
        <end position="35"/>
    </location>
</feature>
<feature type="compositionally biased region" description="Polar residues" evidence="1">
    <location>
        <begin position="161"/>
        <end position="175"/>
    </location>
</feature>
<feature type="compositionally biased region" description="Polar residues" evidence="1">
    <location>
        <begin position="791"/>
        <end position="802"/>
    </location>
</feature>